<dbReference type="PANTHER" id="PTHR38767:SF1">
    <property type="entry name" value="DNA POLYMERASE III SUBUNIT CHI"/>
    <property type="match status" value="1"/>
</dbReference>
<dbReference type="GO" id="GO:0003677">
    <property type="term" value="F:DNA binding"/>
    <property type="evidence" value="ECO:0007669"/>
    <property type="project" value="InterPro"/>
</dbReference>
<dbReference type="STRING" id="1396826.PHA8399_04310"/>
<keyword evidence="2" id="KW-0548">Nucleotidyltransferase</keyword>
<dbReference type="GO" id="GO:0006260">
    <property type="term" value="P:DNA replication"/>
    <property type="evidence" value="ECO:0007669"/>
    <property type="project" value="InterPro"/>
</dbReference>
<evidence type="ECO:0000313" key="4">
    <source>
        <dbReference type="Proteomes" id="UP001058514"/>
    </source>
</evidence>
<evidence type="ECO:0000313" key="2">
    <source>
        <dbReference type="EMBL" id="UWQ39945.1"/>
    </source>
</evidence>
<dbReference type="NCBIfam" id="NF004347">
    <property type="entry name" value="PRK05728.1-4"/>
    <property type="match status" value="1"/>
</dbReference>
<name>A0A0P1HEG7_9RHOB</name>
<proteinExistence type="predicted"/>
<dbReference type="EMBL" id="CYSR01000040">
    <property type="protein sequence ID" value="CUI02148.1"/>
    <property type="molecule type" value="Genomic_DNA"/>
</dbReference>
<dbReference type="AlphaFoldDB" id="A0A0P1HEG7"/>
<keyword evidence="2" id="KW-0808">Transferase</keyword>
<dbReference type="GO" id="GO:0003887">
    <property type="term" value="F:DNA-directed DNA polymerase activity"/>
    <property type="evidence" value="ECO:0007669"/>
    <property type="project" value="UniProtKB-EC"/>
</dbReference>
<dbReference type="PANTHER" id="PTHR38767">
    <property type="entry name" value="DNA POLYMERASE III SUBUNIT CHI"/>
    <property type="match status" value="1"/>
</dbReference>
<organism evidence="1 3">
    <name type="scientific">Leisingera aquaemixtae</name>
    <dbReference type="NCBI Taxonomy" id="1396826"/>
    <lineage>
        <taxon>Bacteria</taxon>
        <taxon>Pseudomonadati</taxon>
        <taxon>Pseudomonadota</taxon>
        <taxon>Alphaproteobacteria</taxon>
        <taxon>Rhodobacterales</taxon>
        <taxon>Roseobacteraceae</taxon>
        <taxon>Leisingera</taxon>
    </lineage>
</organism>
<dbReference type="SUPFAM" id="SSF102400">
    <property type="entry name" value="DNA polymerase III chi subunit"/>
    <property type="match status" value="1"/>
</dbReference>
<dbReference type="EMBL" id="CP081051">
    <property type="protein sequence ID" value="UWQ39945.1"/>
    <property type="molecule type" value="Genomic_DNA"/>
</dbReference>
<dbReference type="Proteomes" id="UP001058514">
    <property type="component" value="Chromosome"/>
</dbReference>
<dbReference type="InterPro" id="IPR036768">
    <property type="entry name" value="PolIII_chi_sf"/>
</dbReference>
<evidence type="ECO:0000313" key="1">
    <source>
        <dbReference type="EMBL" id="CUI02148.1"/>
    </source>
</evidence>
<dbReference type="GO" id="GO:0032298">
    <property type="term" value="P:positive regulation of DNA-templated DNA replication initiation"/>
    <property type="evidence" value="ECO:0007669"/>
    <property type="project" value="TreeGrafter"/>
</dbReference>
<evidence type="ECO:0000313" key="3">
    <source>
        <dbReference type="Proteomes" id="UP000051326"/>
    </source>
</evidence>
<dbReference type="Gene3D" id="3.40.50.10110">
    <property type="entry name" value="DNA polymerase III subunit chi"/>
    <property type="match status" value="1"/>
</dbReference>
<gene>
    <name evidence="2" type="ORF">K3718_10130</name>
    <name evidence="1" type="ORF">PHA8399_04310</name>
</gene>
<sequence>MGAAYFYHLTRRPLEETLPVLLDKARGAGWRIAVRGRDPERMAWLDDRLWQGPEESFPAHGLAGGPHDALQPVLLTAGPEAANSPDCVMAVDGAAVTAEEVQALQRVCILFDGTDPEAVQHARTQWKSLTDAGCSAQYWSEESGRWEKKAEK</sequence>
<protein>
    <submittedName>
        <fullName evidence="1">DNA polymerase III subunit chi</fullName>
        <ecNumber evidence="2">2.7.7.7</ecNumber>
    </submittedName>
</protein>
<keyword evidence="4" id="KW-1185">Reference proteome</keyword>
<dbReference type="RefSeq" id="WP_058288095.1">
    <property type="nucleotide sequence ID" value="NZ_CP081044.1"/>
</dbReference>
<dbReference type="InterPro" id="IPR007459">
    <property type="entry name" value="DNA_pol3_chi"/>
</dbReference>
<reference evidence="1 3" key="1">
    <citation type="submission" date="2015-09" db="EMBL/GenBank/DDBJ databases">
        <authorList>
            <consortium name="Swine Surveillance"/>
        </authorList>
    </citation>
    <scope>NUCLEOTIDE SEQUENCE [LARGE SCALE GENOMIC DNA]</scope>
    <source>
        <strain evidence="1 3">CECT 8399</strain>
    </source>
</reference>
<dbReference type="Proteomes" id="UP000051326">
    <property type="component" value="Unassembled WGS sequence"/>
</dbReference>
<accession>A0A0P1HEG7</accession>
<dbReference type="Pfam" id="PF04364">
    <property type="entry name" value="DNA_pol3_chi"/>
    <property type="match status" value="1"/>
</dbReference>
<dbReference type="EC" id="2.7.7.7" evidence="2"/>
<reference evidence="2" key="2">
    <citation type="submission" date="2021-08" db="EMBL/GenBank/DDBJ databases">
        <authorList>
            <person name="Nwanade C."/>
            <person name="Wang M."/>
            <person name="Masoudi A."/>
            <person name="Yu Z."/>
            <person name="Liu J."/>
        </authorList>
    </citation>
    <scope>NUCLEOTIDE SEQUENCE</scope>
    <source>
        <strain evidence="2">S166</strain>
    </source>
</reference>